<dbReference type="InterPro" id="IPR001251">
    <property type="entry name" value="CRAL-TRIO_dom"/>
</dbReference>
<evidence type="ECO:0000256" key="3">
    <source>
        <dbReference type="SAM" id="MobiDB-lite"/>
    </source>
</evidence>
<dbReference type="Gene3D" id="2.30.29.30">
    <property type="entry name" value="Pleckstrin-homology domain (PH domain)/Phosphotyrosine-binding domain (PTB)"/>
    <property type="match status" value="1"/>
</dbReference>
<keyword evidence="1" id="KW-0343">GTPase activation</keyword>
<feature type="region of interest" description="Disordered" evidence="3">
    <location>
        <begin position="152"/>
        <end position="194"/>
    </location>
</feature>
<feature type="compositionally biased region" description="Low complexity" evidence="3">
    <location>
        <begin position="14"/>
        <end position="23"/>
    </location>
</feature>
<dbReference type="InterPro" id="IPR039360">
    <property type="entry name" value="Ras_GTPase"/>
</dbReference>
<accession>A0A6A4IBT2</accession>
<dbReference type="InterPro" id="IPR023152">
    <property type="entry name" value="RasGAP_CS"/>
</dbReference>
<dbReference type="PROSITE" id="PS50018">
    <property type="entry name" value="RAS_GTPASE_ACTIV_2"/>
    <property type="match status" value="1"/>
</dbReference>
<organism evidence="5 6">
    <name type="scientific">Gymnopus androsaceus JB14</name>
    <dbReference type="NCBI Taxonomy" id="1447944"/>
    <lineage>
        <taxon>Eukaryota</taxon>
        <taxon>Fungi</taxon>
        <taxon>Dikarya</taxon>
        <taxon>Basidiomycota</taxon>
        <taxon>Agaricomycotina</taxon>
        <taxon>Agaricomycetes</taxon>
        <taxon>Agaricomycetidae</taxon>
        <taxon>Agaricales</taxon>
        <taxon>Marasmiineae</taxon>
        <taxon>Omphalotaceae</taxon>
        <taxon>Gymnopus</taxon>
    </lineage>
</organism>
<reference evidence="5" key="1">
    <citation type="journal article" date="2019" name="Environ. Microbiol.">
        <title>Fungal ecological strategies reflected in gene transcription - a case study of two litter decomposers.</title>
        <authorList>
            <person name="Barbi F."/>
            <person name="Kohler A."/>
            <person name="Barry K."/>
            <person name="Baskaran P."/>
            <person name="Daum C."/>
            <person name="Fauchery L."/>
            <person name="Ihrmark K."/>
            <person name="Kuo A."/>
            <person name="LaButti K."/>
            <person name="Lipzen A."/>
            <person name="Morin E."/>
            <person name="Grigoriev I.V."/>
            <person name="Henrissat B."/>
            <person name="Lindahl B."/>
            <person name="Martin F."/>
        </authorList>
    </citation>
    <scope>NUCLEOTIDE SEQUENCE</scope>
    <source>
        <strain evidence="5">JB14</strain>
    </source>
</reference>
<evidence type="ECO:0000313" key="5">
    <source>
        <dbReference type="EMBL" id="KAE9407243.1"/>
    </source>
</evidence>
<keyword evidence="2" id="KW-0597">Phosphoprotein</keyword>
<dbReference type="SMART" id="SM00323">
    <property type="entry name" value="RasGAP"/>
    <property type="match status" value="1"/>
</dbReference>
<keyword evidence="6" id="KW-1185">Reference proteome</keyword>
<dbReference type="GO" id="GO:0005096">
    <property type="term" value="F:GTPase activator activity"/>
    <property type="evidence" value="ECO:0007669"/>
    <property type="project" value="UniProtKB-KW"/>
</dbReference>
<dbReference type="Proteomes" id="UP000799118">
    <property type="component" value="Unassembled WGS sequence"/>
</dbReference>
<dbReference type="SUPFAM" id="SSF48350">
    <property type="entry name" value="GTPase activation domain, GAP"/>
    <property type="match status" value="1"/>
</dbReference>
<protein>
    <recommendedName>
        <fullName evidence="4">Ras-GAP domain-containing protein</fullName>
    </recommendedName>
</protein>
<evidence type="ECO:0000256" key="2">
    <source>
        <dbReference type="ARBA" id="ARBA00022553"/>
    </source>
</evidence>
<feature type="compositionally biased region" description="Low complexity" evidence="3">
    <location>
        <begin position="157"/>
        <end position="169"/>
    </location>
</feature>
<dbReference type="Gene3D" id="1.10.506.10">
    <property type="entry name" value="GTPase Activation - p120gap, domain 1"/>
    <property type="match status" value="2"/>
</dbReference>
<feature type="domain" description="Ras-GAP" evidence="4">
    <location>
        <begin position="1289"/>
        <end position="1479"/>
    </location>
</feature>
<dbReference type="Pfam" id="PF13716">
    <property type="entry name" value="CRAL_TRIO_2"/>
    <property type="match status" value="1"/>
</dbReference>
<dbReference type="InterPro" id="IPR001936">
    <property type="entry name" value="RasGAP_dom"/>
</dbReference>
<dbReference type="OrthoDB" id="28245at2759"/>
<evidence type="ECO:0000259" key="4">
    <source>
        <dbReference type="PROSITE" id="PS50018"/>
    </source>
</evidence>
<dbReference type="PANTHER" id="PTHR10194:SF142">
    <property type="entry name" value="NEUROFIBROMIN"/>
    <property type="match status" value="1"/>
</dbReference>
<dbReference type="Gene3D" id="3.40.525.10">
    <property type="entry name" value="CRAL-TRIO lipid binding domain"/>
    <property type="match status" value="1"/>
</dbReference>
<sequence length="2682" mass="298605">MPARRPSASIGVPNNSNASAASSQTRVHKSSDSHSHHALFGQSHSASSLNHGAPPTPQQKIVQVLVNRLKNKLPCNSGVPLDRLESDNATEQAVDALVNLAHEALDMIGFAVGELLEKLTQQQDPTGVVSIEVLQSQLFLLKVLSTAMAKRWQPDVRPSSRASSRPTPTFDGDPARRRPGTSDSSTPIPWSEPPPLEEACARYVLSVMIPYLRQTASTEPPLVMSSSRFADVAFRDYDAEIITAKSTPITHISDSSSVRAPHVLHHNQLRTKPSSNSVSSTGKESTSSYVLLSGNDAAYEKTHTSSINSHQTLTQQILKFAGRIIFHISASNWKVVFQRLRLRIHFLATHTDESSDSTDLSVLGHSVLDRPRLLQVMNELSSLLVNMRAHGHKAIAGPLRSAIWSWIDHFPDEFNEVVTTHTKMEGASGVFDFLYNKSSGSERILWPTLAALQCIIPERTTDLQSVGSRGNQKVAKFTEDLMRQSNRTSKLGMVSLVCATDICRAAMNINPVDDETPLQMLAYDIAHELKSGIWSPGRKSFWEYIEEVNVVLWAEALVSIYRFLPKEDSLPIFSICLEPERSDAVKLCAIRASLTLIQEESLFSWQKPLDELEKVVAPRLRQLFKTAVTRRMEVDQYGSAKKGASRPKIQRLQADHLTDRELLVLGILSIWRARWTFFFAALPENETNLWTTLPMRIFESSLDLVTKISAVSTSLREYEMAFTLDPTDPKHELFVGWMKNSLSQMLASISINLLNARTEMESQRLWSGVILRLLDFFARKTDDLKLRAAQRDPSRVPPMILAEIALLVSLPSADGMVSHSAAKGLRLLAHIESQTDAPSNPTITEEDKSKRYPVYERLGDPKVLVVGRVAHQKRVRKLLRLMPYCSAVNVAVWQECYARFTNLTESILNVPDDVTIHRARQDSYQDKVYQWQNLALFLAVVAGGSVQDQYDASLLSSVIPQRMLPDSMRAMQNPDVQIREAAREALGVDLNARLHPKILKYFDEVVQAVNFEKDHNEEGSNHENMLLFVDQFIAVLKLMVENSQTRIEEVVNIDVSPTLLESFRIKQKFCLLCDSVCCRTGNLSVRKDNDIRRSILDTIVNWIVPPEPSADYNSSIYEVNMACLRTAVNLLDRLQLRPADTSTAGDDSFHFVSRLFIKYSTVLLNGLEICQIDLPTSDSVSDVGSIQHRMRASQRETELRELVITGLSHLVSANTESGFKQCLPLAYNEDNRKRTIFSHVFARVLSQGTKFDPEDRSGPSTGQNRLAELVKESDMTLVLAVCETCPPGEVDAMIAVLLNLFDSRASLMKLIKVMIDREVARTENEAGLFRSNSTCTRFLSAFARIHGYNYLRTLISPLIKCMESLPPGQGYELDPTKAGEQNVIQNRKNIEFVAQSFLEIIGSSTSALPSMFREICVHIAATVYERWPDAKFAALGAFVFLRFISPAVVAPETIDLDPPGDALRRGLTLIAKIIQNLANNIFFGKEAHMMVLNDFLRDHIAHVTRYLSELNRYTPGEDDEEEWLGTASDDTDIIVLHRFFDKHADKIGKELLSISKPSADGDNSAISGKRAWDGLCTLLVDLGPPMEVPKASILDQKDHRDYQELMSRYADKATDSVRDVCCETVAPSDSEDIAFFVLRLSKINVEALDMELLMYHFFKMLSSSQYEDCDIELIIDCTDFTSMSELPLRWLKFSSELLPSDIRMRIARTHILNPNSLTQKFLRRVYNVCAGIRFSGETRAWSSIAELIPHIPTLVIESHALKYPLSLELEQSDLFTDVTMKTQQTRTPVFLTVGITHIRITSVRTLNIAPGLACKSAEIVLLADVSDVYNVQTGHETNEFIIRRSRQGDTIYFTSPNRETIIRTIRAAKSRLKDQQMPLAERFMRFSNVPATLLHIGMLSVDVYDEELRAAAYDLLGAVCTYLHYDKSPLIAPKVTTGFVPGTLNGFVIDLSARLAQFAPQLTLDFISEVVAAMTVNEKDQGMLVMQRVNCLRYMSPWIKNLELFANPTSALFERSGARLRDCIRVLTDLSVNLPELATTGIHKYIWSEAGKLSGNIVDIIFDELVRSATDGGIGTHRCEIIAHSISAISSIAIRGRLFSKLRKAIVKASPRLSRIPSNNPGWPEVSTLIRIALIAGAETAEPANNQLYVPEIVHIVTLVAGVGSTIIRKSVYGIFVNLAQSLYLARPDEGPVPDLLQLIQDVTSHEDVLNLFGLSRVTATSEYSNFDVDKEKLVIRQQEKLTALLVRFIDVSAGSKGQLNVWKARWMSLATASAFQYSSMIQMRSFTALGALANSDVDDDFMYQMLMAFRTALLQPEVTDITALVTMLRCITKVVSGLQTDSRHIPQLFWLGVAFLQSSHIAFFEDAAALVTLTMNEMEKRGTFVGSTVPARLLEARSPIEEPAQQFDSTLQLSCDSSFSFSLAAVLFKEKALRTLLVITTRVGTQFHSEDTNGYHGTVDPDALGYFVALLSLSPTTADYHDLLKDCGIQEDGLSPLDEDQMLLSMPEDISSVPVVPIELLGIDDANTALLATSFIGVMLMTAQGDDAESEMLYSILGDIAIMYPDTIQMAYESLQDRIKDTFANSSNPTIIHYVSNIIRIALDDGQMGGSHIGVLRGSSSTLNTLDDAASIHGPGRSHLKALEEQRMQGLSKNFQFLPAQNAAAGKVLMSISNLVAHIVS</sequence>
<dbReference type="SUPFAM" id="SSF48371">
    <property type="entry name" value="ARM repeat"/>
    <property type="match status" value="1"/>
</dbReference>
<dbReference type="InterPro" id="IPR008936">
    <property type="entry name" value="Rho_GTPase_activation_prot"/>
</dbReference>
<dbReference type="Pfam" id="PF00616">
    <property type="entry name" value="RasGAP"/>
    <property type="match status" value="1"/>
</dbReference>
<evidence type="ECO:0000256" key="1">
    <source>
        <dbReference type="ARBA" id="ARBA00022468"/>
    </source>
</evidence>
<dbReference type="InterPro" id="IPR016024">
    <property type="entry name" value="ARM-type_fold"/>
</dbReference>
<dbReference type="PANTHER" id="PTHR10194">
    <property type="entry name" value="RAS GTPASE-ACTIVATING PROTEINS"/>
    <property type="match status" value="1"/>
</dbReference>
<gene>
    <name evidence="5" type="ORF">BT96DRAFT_963217</name>
</gene>
<name>A0A6A4IBT2_9AGAR</name>
<proteinExistence type="predicted"/>
<dbReference type="InterPro" id="IPR011993">
    <property type="entry name" value="PH-like_dom_sf"/>
</dbReference>
<dbReference type="PROSITE" id="PS00509">
    <property type="entry name" value="RAS_GTPASE_ACTIV_1"/>
    <property type="match status" value="1"/>
</dbReference>
<dbReference type="EMBL" id="ML769397">
    <property type="protein sequence ID" value="KAE9407243.1"/>
    <property type="molecule type" value="Genomic_DNA"/>
</dbReference>
<feature type="region of interest" description="Disordered" evidence="3">
    <location>
        <begin position="1"/>
        <end position="38"/>
    </location>
</feature>
<evidence type="ECO:0000313" key="6">
    <source>
        <dbReference type="Proteomes" id="UP000799118"/>
    </source>
</evidence>
<dbReference type="InterPro" id="IPR036865">
    <property type="entry name" value="CRAL-TRIO_dom_sf"/>
</dbReference>